<evidence type="ECO:0000313" key="5">
    <source>
        <dbReference type="Proteomes" id="UP001190700"/>
    </source>
</evidence>
<dbReference type="Pfam" id="PF12733">
    <property type="entry name" value="Cadherin-like"/>
    <property type="match status" value="1"/>
</dbReference>
<evidence type="ECO:0000313" key="4">
    <source>
        <dbReference type="EMBL" id="KAK3265164.1"/>
    </source>
</evidence>
<proteinExistence type="predicted"/>
<sequence length="428" mass="46968">MGSKRKQIEWHDDTARFILAVFALVVIGMGILALSKPLWLSSGKKPLEPTLSTLLVWGADLTPEFDPKVTTYRAVLPGTKDMVMLTMIPTDDAANVTADFYHPPKIIPVNVLAAREAEFTESATKDRKMKRRAQRNKAAMAANAVKAAKAEQAAAAKPGTVVVGRKGRKLLEESVSLSPLRVGENKIIINVTTGLGNMEYTLLLYRASNPDDLKLVTLEVVDGHIHPQFDPDRFEYEVFVKHHVPTISFKTLPVTTKSSVSLQGHHFNQRESRKNPFSLYVSPPVEVLDHPTRVSLKVEGDDGISEKSYRFHLIHLPVAPPPEPPAPPFPRPPFPPPSPPGHSPAWTPPPFPSLLSVRDPLQAPSLSTQANPGSLHFLPFLQIHLPHPSLPLPPPCPPLLDPASLAPATNSLKPQGFPLMPPLFYPHP</sequence>
<feature type="domain" description="Cadherin-like beta-sandwich-like" evidence="3">
    <location>
        <begin position="226"/>
        <end position="310"/>
    </location>
</feature>
<comment type="caution">
    <text evidence="4">The sequence shown here is derived from an EMBL/GenBank/DDBJ whole genome shotgun (WGS) entry which is preliminary data.</text>
</comment>
<name>A0AAE0FSP6_9CHLO</name>
<keyword evidence="2" id="KW-0812">Transmembrane</keyword>
<dbReference type="InterPro" id="IPR025883">
    <property type="entry name" value="Cadherin-like_domain"/>
</dbReference>
<feature type="transmembrane region" description="Helical" evidence="2">
    <location>
        <begin position="15"/>
        <end position="35"/>
    </location>
</feature>
<keyword evidence="5" id="KW-1185">Reference proteome</keyword>
<protein>
    <recommendedName>
        <fullName evidence="3">Cadherin-like beta-sandwich-like domain-containing protein</fullName>
    </recommendedName>
</protein>
<keyword evidence="2" id="KW-1133">Transmembrane helix</keyword>
<reference evidence="4 5" key="1">
    <citation type="journal article" date="2015" name="Genome Biol. Evol.">
        <title>Comparative Genomics of a Bacterivorous Green Alga Reveals Evolutionary Causalities and Consequences of Phago-Mixotrophic Mode of Nutrition.</title>
        <authorList>
            <person name="Burns J.A."/>
            <person name="Paasch A."/>
            <person name="Narechania A."/>
            <person name="Kim E."/>
        </authorList>
    </citation>
    <scope>NUCLEOTIDE SEQUENCE [LARGE SCALE GENOMIC DNA]</scope>
    <source>
        <strain evidence="4 5">PLY_AMNH</strain>
    </source>
</reference>
<evidence type="ECO:0000256" key="2">
    <source>
        <dbReference type="SAM" id="Phobius"/>
    </source>
</evidence>
<dbReference type="EMBL" id="LGRX02014094">
    <property type="protein sequence ID" value="KAK3265164.1"/>
    <property type="molecule type" value="Genomic_DNA"/>
</dbReference>
<dbReference type="Proteomes" id="UP001190700">
    <property type="component" value="Unassembled WGS sequence"/>
</dbReference>
<gene>
    <name evidence="4" type="ORF">CYMTET_26141</name>
</gene>
<evidence type="ECO:0000259" key="3">
    <source>
        <dbReference type="Pfam" id="PF12733"/>
    </source>
</evidence>
<dbReference type="AlphaFoldDB" id="A0AAE0FSP6"/>
<feature type="region of interest" description="Disordered" evidence="1">
    <location>
        <begin position="322"/>
        <end position="353"/>
    </location>
</feature>
<feature type="compositionally biased region" description="Pro residues" evidence="1">
    <location>
        <begin position="322"/>
        <end position="352"/>
    </location>
</feature>
<keyword evidence="2" id="KW-0472">Membrane</keyword>
<accession>A0AAE0FSP6</accession>
<evidence type="ECO:0000256" key="1">
    <source>
        <dbReference type="SAM" id="MobiDB-lite"/>
    </source>
</evidence>
<organism evidence="4 5">
    <name type="scientific">Cymbomonas tetramitiformis</name>
    <dbReference type="NCBI Taxonomy" id="36881"/>
    <lineage>
        <taxon>Eukaryota</taxon>
        <taxon>Viridiplantae</taxon>
        <taxon>Chlorophyta</taxon>
        <taxon>Pyramimonadophyceae</taxon>
        <taxon>Pyramimonadales</taxon>
        <taxon>Pyramimonadaceae</taxon>
        <taxon>Cymbomonas</taxon>
    </lineage>
</organism>